<dbReference type="EMBL" id="UGUV01000005">
    <property type="protein sequence ID" value="SUE72831.1"/>
    <property type="molecule type" value="Genomic_DNA"/>
</dbReference>
<dbReference type="GeneID" id="83641403"/>
<keyword evidence="1" id="KW-0812">Transmembrane</keyword>
<feature type="transmembrane region" description="Helical" evidence="1">
    <location>
        <begin position="26"/>
        <end position="45"/>
    </location>
</feature>
<dbReference type="EMBL" id="JAOCJE010000001">
    <property type="protein sequence ID" value="MDH1341614.1"/>
    <property type="molecule type" value="Genomic_DNA"/>
</dbReference>
<organism evidence="5 7">
    <name type="scientific">Ectopseudomonas oleovorans</name>
    <name type="common">Pseudomonas oleovorans</name>
    <dbReference type="NCBI Taxonomy" id="301"/>
    <lineage>
        <taxon>Bacteria</taxon>
        <taxon>Pseudomonadati</taxon>
        <taxon>Pseudomonadota</taxon>
        <taxon>Gammaproteobacteria</taxon>
        <taxon>Pseudomonadales</taxon>
        <taxon>Pseudomonadaceae</taxon>
        <taxon>Ectopseudomonas</taxon>
    </lineage>
</organism>
<evidence type="ECO:0000313" key="4">
    <source>
        <dbReference type="EMBL" id="RRW39329.1"/>
    </source>
</evidence>
<evidence type="ECO:0000313" key="3">
    <source>
        <dbReference type="EMBL" id="MDH1341614.1"/>
    </source>
</evidence>
<dbReference type="STRING" id="301.SAMN05216280_10183"/>
<reference evidence="2" key="3">
    <citation type="submission" date="2022-09" db="EMBL/GenBank/DDBJ databases">
        <title>Intensive care unit water sources are persistently colonized with multi-drug resistant bacteria and are the site of extensive horizontal gene transfer of antibiotic resistance genes.</title>
        <authorList>
            <person name="Diorio-Toth L."/>
        </authorList>
    </citation>
    <scope>NUCLEOTIDE SEQUENCE</scope>
    <source>
        <strain evidence="3">GD03704</strain>
        <strain evidence="2">GD04000</strain>
    </source>
</reference>
<evidence type="ECO:0000313" key="8">
    <source>
        <dbReference type="Proteomes" id="UP000272833"/>
    </source>
</evidence>
<dbReference type="RefSeq" id="WP_003460511.1">
    <property type="nucleotide sequence ID" value="NZ_CAURUH010000009.1"/>
</dbReference>
<keyword evidence="1" id="KW-0472">Membrane</keyword>
<sequence length="120" mass="14059">MSKRHPNLLAWQWRHYASQHRHPTNLLLHLIAVPLFLLSLILLLIGLWHLRFVPLALGSIGLIASLALQAHGHRLEQQPAEPFASKSDALKRLLLEQCVTFPRFLFSGAWWRAWRQRRRH</sequence>
<evidence type="ECO:0000313" key="6">
    <source>
        <dbReference type="EMBL" id="SUE72831.1"/>
    </source>
</evidence>
<dbReference type="EC" id="5.3.1.22" evidence="5"/>
<protein>
    <submittedName>
        <fullName evidence="2">DUF962 domain-containing protein</fullName>
    </submittedName>
    <submittedName>
        <fullName evidence="5">Phage terminase, small subunit</fullName>
        <ecNumber evidence="5">5.3.1.22</ecNumber>
    </submittedName>
</protein>
<keyword evidence="1" id="KW-1133">Transmembrane helix</keyword>
<dbReference type="Proteomes" id="UP001161697">
    <property type="component" value="Unassembled WGS sequence"/>
</dbReference>
<reference evidence="4 8" key="2">
    <citation type="submission" date="2018-10" db="EMBL/GenBank/DDBJ databases">
        <title>Transmission dynamics of multidrug resistant bacteria on intensive care unit surfaces.</title>
        <authorList>
            <person name="D'Souza A.W."/>
            <person name="Potter R.F."/>
            <person name="Wallace M."/>
            <person name="Shupe A."/>
            <person name="Patel S."/>
            <person name="Sun S."/>
            <person name="Gul D."/>
            <person name="Kwon J.H."/>
            <person name="Andleeb S."/>
            <person name="Burnham C.-A.D."/>
            <person name="Dantas G."/>
        </authorList>
    </citation>
    <scope>NUCLEOTIDE SEQUENCE [LARGE SCALE GENOMIC DNA]</scope>
    <source>
        <strain evidence="4 8">PO_271</strain>
    </source>
</reference>
<evidence type="ECO:0000313" key="5">
    <source>
        <dbReference type="EMBL" id="SUD53600.1"/>
    </source>
</evidence>
<dbReference type="EMBL" id="RHRS01000001">
    <property type="protein sequence ID" value="RRW39329.1"/>
    <property type="molecule type" value="Genomic_DNA"/>
</dbReference>
<evidence type="ECO:0000256" key="1">
    <source>
        <dbReference type="SAM" id="Phobius"/>
    </source>
</evidence>
<reference evidence="5 7" key="1">
    <citation type="submission" date="2018-06" db="EMBL/GenBank/DDBJ databases">
        <authorList>
            <consortium name="Pathogen Informatics"/>
            <person name="Doyle S."/>
        </authorList>
    </citation>
    <scope>NUCLEOTIDE SEQUENCE [LARGE SCALE GENOMIC DNA]</scope>
    <source>
        <strain evidence="5 7">NCTC10692</strain>
    </source>
</reference>
<keyword evidence="5" id="KW-0413">Isomerase</keyword>
<dbReference type="Proteomes" id="UP001159292">
    <property type="component" value="Unassembled WGS sequence"/>
</dbReference>
<dbReference type="EMBL" id="JAOEET010000001">
    <property type="protein sequence ID" value="MDH0565742.1"/>
    <property type="molecule type" value="Genomic_DNA"/>
</dbReference>
<evidence type="ECO:0000313" key="7">
    <source>
        <dbReference type="Proteomes" id="UP000255303"/>
    </source>
</evidence>
<dbReference type="Proteomes" id="UP000255303">
    <property type="component" value="Unassembled WGS sequence"/>
</dbReference>
<proteinExistence type="predicted"/>
<dbReference type="EMBL" id="UGUV01000002">
    <property type="protein sequence ID" value="SUD53600.1"/>
    <property type="molecule type" value="Genomic_DNA"/>
</dbReference>
<dbReference type="Pfam" id="PF06127">
    <property type="entry name" value="Mpo1-like"/>
    <property type="match status" value="1"/>
</dbReference>
<accession>A0A061D0V0</accession>
<name>A0A061D0V0_ECTOL</name>
<gene>
    <name evidence="4" type="ORF">EGJ44_00740</name>
    <name evidence="3" type="ORF">N5J11_20965</name>
    <name evidence="2" type="ORF">N7671_00350</name>
    <name evidence="5" type="ORF">NCTC10692_04130</name>
    <name evidence="6" type="ORF">NCTC10692_04988</name>
</gene>
<evidence type="ECO:0000313" key="2">
    <source>
        <dbReference type="EMBL" id="MDH0565742.1"/>
    </source>
</evidence>
<accession>A0A379JYM2</accession>
<dbReference type="AlphaFoldDB" id="A0A061D0V0"/>
<dbReference type="InterPro" id="IPR009305">
    <property type="entry name" value="Mpo1-like"/>
</dbReference>
<dbReference type="Proteomes" id="UP000272833">
    <property type="component" value="Unassembled WGS sequence"/>
</dbReference>
<dbReference type="GO" id="GO:0008903">
    <property type="term" value="F:hydroxypyruvate isomerase activity"/>
    <property type="evidence" value="ECO:0007669"/>
    <property type="project" value="UniProtKB-EC"/>
</dbReference>